<dbReference type="Proteomes" id="UP000001556">
    <property type="component" value="Chromosome"/>
</dbReference>
<dbReference type="EMBL" id="CP000612">
    <property type="protein sequence ID" value="ABO50445.1"/>
    <property type="molecule type" value="Genomic_DNA"/>
</dbReference>
<reference evidence="1 2" key="1">
    <citation type="submission" date="2007-03" db="EMBL/GenBank/DDBJ databases">
        <title>Complete sequence of Desulfotomaculum reducens MI-1.</title>
        <authorList>
            <consortium name="US DOE Joint Genome Institute"/>
            <person name="Copeland A."/>
            <person name="Lucas S."/>
            <person name="Lapidus A."/>
            <person name="Barry K."/>
            <person name="Detter J.C."/>
            <person name="Glavina del Rio T."/>
            <person name="Hammon N."/>
            <person name="Israni S."/>
            <person name="Dalin E."/>
            <person name="Tice H."/>
            <person name="Pitluck S."/>
            <person name="Sims D."/>
            <person name="Brettin T."/>
            <person name="Bruce D."/>
            <person name="Han C."/>
            <person name="Tapia R."/>
            <person name="Schmutz J."/>
            <person name="Larimer F."/>
            <person name="Land M."/>
            <person name="Hauser L."/>
            <person name="Kyrpides N."/>
            <person name="Kim E."/>
            <person name="Tebo B.M."/>
            <person name="Richardson P."/>
        </authorList>
    </citation>
    <scope>NUCLEOTIDE SEQUENCE [LARGE SCALE GENOMIC DNA]</scope>
    <source>
        <strain evidence="1 2">MI-1</strain>
    </source>
</reference>
<gene>
    <name evidence="1" type="ordered locus">Dred_1924</name>
</gene>
<name>A4J5U2_DESRM</name>
<dbReference type="eggNOG" id="ENOG5032V4H">
    <property type="taxonomic scope" value="Bacteria"/>
</dbReference>
<sequence>MQWHGLKLPVIFMTFVLGLALVFAGQWAYKEYSYQQPLSKVLAENELVEDFTIKEGTSKSLVKVELSKDTSNLMVAYQEINQLINEVMGQKHYQIKFMSKSDNALNQAFYESHHIIYQAQVMGNYPEAAQKVEEAARKQGAEGKVFVDENNIYIQFSKTDGHYLYQIIPRQDHGKTVTTQGGGQIAERN</sequence>
<proteinExistence type="predicted"/>
<protein>
    <submittedName>
        <fullName evidence="1">Uncharacterized protein</fullName>
    </submittedName>
</protein>
<dbReference type="HOGENOM" id="CLU_124880_0_0_9"/>
<evidence type="ECO:0000313" key="1">
    <source>
        <dbReference type="EMBL" id="ABO50445.1"/>
    </source>
</evidence>
<dbReference type="KEGG" id="drm:Dred_1924"/>
<organism evidence="1 2">
    <name type="scientific">Desulforamulus reducens (strain ATCC BAA-1160 / DSM 100696 / MI-1)</name>
    <name type="common">Desulfotomaculum reducens</name>
    <dbReference type="NCBI Taxonomy" id="349161"/>
    <lineage>
        <taxon>Bacteria</taxon>
        <taxon>Bacillati</taxon>
        <taxon>Bacillota</taxon>
        <taxon>Clostridia</taxon>
        <taxon>Eubacteriales</taxon>
        <taxon>Peptococcaceae</taxon>
        <taxon>Desulforamulus</taxon>
    </lineage>
</organism>
<accession>A4J5U2</accession>
<keyword evidence="2" id="KW-1185">Reference proteome</keyword>
<dbReference type="AlphaFoldDB" id="A4J5U2"/>
<dbReference type="OrthoDB" id="1722928at2"/>
<evidence type="ECO:0000313" key="2">
    <source>
        <dbReference type="Proteomes" id="UP000001556"/>
    </source>
</evidence>
<dbReference type="STRING" id="349161.Dred_1924"/>